<dbReference type="AlphaFoldDB" id="L2GKJ8"/>
<accession>L2GKJ8</accession>
<name>L2GKJ8_VITCO</name>
<reference evidence="3" key="1">
    <citation type="submission" date="2011-05" db="EMBL/GenBank/DDBJ databases">
        <title>The genome sequence of Vittaforma corneae strain ATCC 50505.</title>
        <authorList>
            <consortium name="The Broad Institute Genome Sequencing Platform"/>
            <person name="Cuomo C."/>
            <person name="Didier E."/>
            <person name="Bowers L."/>
            <person name="Young S.K."/>
            <person name="Zeng Q."/>
            <person name="Gargeya S."/>
            <person name="Fitzgerald M."/>
            <person name="Haas B."/>
            <person name="Abouelleil A."/>
            <person name="Alvarado L."/>
            <person name="Arachchi H.M."/>
            <person name="Berlin A."/>
            <person name="Chapman S.B."/>
            <person name="Gearin G."/>
            <person name="Goldberg J."/>
            <person name="Griggs A."/>
            <person name="Gujja S."/>
            <person name="Hansen M."/>
            <person name="Heiman D."/>
            <person name="Howarth C."/>
            <person name="Larimer J."/>
            <person name="Lui A."/>
            <person name="MacDonald P.J.P."/>
            <person name="McCowen C."/>
            <person name="Montmayeur A."/>
            <person name="Murphy C."/>
            <person name="Neiman D."/>
            <person name="Pearson M."/>
            <person name="Priest M."/>
            <person name="Roberts A."/>
            <person name="Saif S."/>
            <person name="Shea T."/>
            <person name="Sisk P."/>
            <person name="Stolte C."/>
            <person name="Sykes S."/>
            <person name="Wortman J."/>
            <person name="Nusbaum C."/>
            <person name="Birren B."/>
        </authorList>
    </citation>
    <scope>NUCLEOTIDE SEQUENCE [LARGE SCALE GENOMIC DNA]</scope>
    <source>
        <strain evidence="3">ATCC 50505</strain>
    </source>
</reference>
<evidence type="ECO:0000313" key="2">
    <source>
        <dbReference type="EMBL" id="ELA41408.1"/>
    </source>
</evidence>
<feature type="compositionally biased region" description="Polar residues" evidence="1">
    <location>
        <begin position="134"/>
        <end position="144"/>
    </location>
</feature>
<dbReference type="VEuPathDB" id="MicrosporidiaDB:VICG_01513"/>
<dbReference type="EMBL" id="JH370144">
    <property type="protein sequence ID" value="ELA41408.1"/>
    <property type="molecule type" value="Genomic_DNA"/>
</dbReference>
<dbReference type="RefSeq" id="XP_007604959.1">
    <property type="nucleotide sequence ID" value="XM_007604897.1"/>
</dbReference>
<dbReference type="GeneID" id="19882224"/>
<protein>
    <submittedName>
        <fullName evidence="2">Uncharacterized protein</fullName>
    </submittedName>
</protein>
<proteinExistence type="predicted"/>
<feature type="compositionally biased region" description="Polar residues" evidence="1">
    <location>
        <begin position="61"/>
        <end position="78"/>
    </location>
</feature>
<evidence type="ECO:0000313" key="3">
    <source>
        <dbReference type="Proteomes" id="UP000011082"/>
    </source>
</evidence>
<dbReference type="Proteomes" id="UP000011082">
    <property type="component" value="Unassembled WGS sequence"/>
</dbReference>
<sequence>MLYLLVQLGNILADKAVYQNYGEYGNLLTNPYNDSMDSIVNNPGNSSRLLDLLSGTIDLPNNVTSADELKNQSNLQKSNLKEHEEEEHSQKSKLNDYNSIKMKDDDSSDDESQKSETKTQKNNSKSKRNDTKSDNGNMSDSEDD</sequence>
<dbReference type="HOGENOM" id="CLU_1797933_0_0_1"/>
<keyword evidence="3" id="KW-1185">Reference proteome</keyword>
<gene>
    <name evidence="2" type="ORF">VICG_01513</name>
</gene>
<dbReference type="InParanoid" id="L2GKJ8"/>
<feature type="compositionally biased region" description="Basic and acidic residues" evidence="1">
    <location>
        <begin position="101"/>
        <end position="119"/>
    </location>
</feature>
<evidence type="ECO:0000256" key="1">
    <source>
        <dbReference type="SAM" id="MobiDB-lite"/>
    </source>
</evidence>
<organism evidence="2 3">
    <name type="scientific">Vittaforma corneae (strain ATCC 50505)</name>
    <name type="common">Microsporidian parasite</name>
    <name type="synonym">Nosema corneum</name>
    <dbReference type="NCBI Taxonomy" id="993615"/>
    <lineage>
        <taxon>Eukaryota</taxon>
        <taxon>Fungi</taxon>
        <taxon>Fungi incertae sedis</taxon>
        <taxon>Microsporidia</taxon>
        <taxon>Nosematidae</taxon>
        <taxon>Vittaforma</taxon>
    </lineage>
</organism>
<feature type="compositionally biased region" description="Basic and acidic residues" evidence="1">
    <location>
        <begin position="79"/>
        <end position="94"/>
    </location>
</feature>
<feature type="region of interest" description="Disordered" evidence="1">
    <location>
        <begin position="61"/>
        <end position="144"/>
    </location>
</feature>